<reference evidence="1" key="1">
    <citation type="journal article" date="2014" name="Genome Biol. Evol.">
        <title>Pangenome evidence for extensive interdomain horizontal transfer affecting lineage core and shell genes in uncultured planktonic thaumarchaeota and euryarchaeota.</title>
        <authorList>
            <person name="Deschamps P."/>
            <person name="Zivanovic Y."/>
            <person name="Moreira D."/>
            <person name="Rodriguez-Valera F."/>
            <person name="Lopez-Garcia P."/>
        </authorList>
    </citation>
    <scope>NUCLEOTIDE SEQUENCE</scope>
</reference>
<sequence>MMKLIFLILLLLPVSQFAFAENIPDYNKPYAPIFFNKPIYSWTEKVEITIIAPSWNTGKNLIDSIGGDPNYSVNIYTNSHQLKEYKLYETDPSSGVFSGEIILTGFLHDVNGDGIDDTVPRTLGGGPNGGYLQNEEDSGITVSFEFAEGVVLSESVKIEWNVGNLEIIDITEEAATIKLIERDMNLNPESIDTINIQVFSENDNAGIDIEITETTEDSGIFEGIISITKDDQSSGNRLYALPDSQITAKYTDRTLPKPYNTNDILDILDQGFVVSNIPTTERLTMNEMNILSQNGELIEKLYVGQTGMIFSNVKNVIDYSQEFTYIVQIKNEDNNVVSLSWVTGDIISSQELGMSVSWMPQEPGKYSVDRFVWNSIKGSIPLTDTVSTEVLIQ</sequence>
<dbReference type="EMBL" id="KF900435">
    <property type="protein sequence ID" value="AIE94984.1"/>
    <property type="molecule type" value="Genomic_DNA"/>
</dbReference>
<name>A0A075FUL7_9ARCH</name>
<dbReference type="AlphaFoldDB" id="A0A075FUL7"/>
<organism evidence="1">
    <name type="scientific">uncultured marine thaumarchaeote AD1000_54_F09</name>
    <dbReference type="NCBI Taxonomy" id="1455926"/>
    <lineage>
        <taxon>Archaea</taxon>
        <taxon>Nitrososphaerota</taxon>
        <taxon>environmental samples</taxon>
    </lineage>
</organism>
<evidence type="ECO:0000313" key="1">
    <source>
        <dbReference type="EMBL" id="AIE94984.1"/>
    </source>
</evidence>
<proteinExistence type="predicted"/>
<accession>A0A075FUL7</accession>
<protein>
    <submittedName>
        <fullName evidence="1">Uncharacterized protein</fullName>
    </submittedName>
</protein>